<dbReference type="Proteomes" id="UP000294593">
    <property type="component" value="Unassembled WGS sequence"/>
</dbReference>
<dbReference type="Gene3D" id="3.20.20.450">
    <property type="entry name" value="EAL domain"/>
    <property type="match status" value="1"/>
</dbReference>
<sequence length="638" mass="68667">MSLIRQIWLLLLVTLLMAFLGSFAVWMLSSRGYLETQLRLKNADNAQSLALNLTQQRGDTMGMDLALSAMFDTGSYQRITLKDAAGRVLANRAADPSVTREQAPAWFVELVPVESVPGVAQVSDGWRAVGSVEVVSHSAFAHAQLWQGSMKTAGLLTLLGALACVVATFGVNGIRKPLNATVSQARALMERRFVTVVEPRVPELAQLSQAMNAVVLRMKSVFEEQAGQVELLRQQAHCDPLTGLSHRRHFMAQLGAALSSEEGSGDGVIYLIRISDLAGINRLLGHRQTDVLLQRLARVLTEESAGVPGAAMGRLNGGDFAVCLMSSHVPLPQAEHYADALKRAFTEQAVPAAVVVGGVRWKRGVTMQSVLAAADSALARAESRGAFSVELSALADAQAVVLGEDEWRRRLGNALQTGRAQLMRYPVVDRQLKLLHHECPMRLQLEADGPFETAAMWLPMALRTGLISQIDEAAVSLALAQIAQDQQPRGVNIAPNSLLDSGFVPRLRALLAAKPEAARLLWLEVAEAAAVERFELVRELCKQLRPLGARVGLEHAGDRLTRIESLFEAGLDYVKLDASVVQGVANDAARAAFVSGTVNMLHGLGLQVYGEGVNEPADILALRQCGIDGVTGPAVRVA</sequence>
<dbReference type="PROSITE" id="PS50883">
    <property type="entry name" value="EAL"/>
    <property type="match status" value="1"/>
</dbReference>
<evidence type="ECO:0000313" key="5">
    <source>
        <dbReference type="EMBL" id="TDP87982.1"/>
    </source>
</evidence>
<dbReference type="Pfam" id="PF16448">
    <property type="entry name" value="LapD_MoxY_N"/>
    <property type="match status" value="1"/>
</dbReference>
<dbReference type="InterPro" id="IPR003660">
    <property type="entry name" value="HAMP_dom"/>
</dbReference>
<dbReference type="Gene3D" id="6.20.270.20">
    <property type="entry name" value="LapD/MoxY periplasmic domain"/>
    <property type="match status" value="1"/>
</dbReference>
<dbReference type="PANTHER" id="PTHR33121">
    <property type="entry name" value="CYCLIC DI-GMP PHOSPHODIESTERASE PDEF"/>
    <property type="match status" value="1"/>
</dbReference>
<dbReference type="InterPro" id="IPR000160">
    <property type="entry name" value="GGDEF_dom"/>
</dbReference>
<feature type="domain" description="HAMP" evidence="3">
    <location>
        <begin position="172"/>
        <end position="223"/>
    </location>
</feature>
<dbReference type="InterPro" id="IPR001633">
    <property type="entry name" value="EAL_dom"/>
</dbReference>
<reference evidence="5 6" key="1">
    <citation type="submission" date="2019-03" db="EMBL/GenBank/DDBJ databases">
        <title>Genomic Encyclopedia of Type Strains, Phase IV (KMG-IV): sequencing the most valuable type-strain genomes for metagenomic binning, comparative biology and taxonomic classification.</title>
        <authorList>
            <person name="Goeker M."/>
        </authorList>
    </citation>
    <scope>NUCLEOTIDE SEQUENCE [LARGE SCALE GENOMIC DNA]</scope>
    <source>
        <strain evidence="5 6">DSM 11901</strain>
    </source>
</reference>
<keyword evidence="6" id="KW-1185">Reference proteome</keyword>
<dbReference type="GO" id="GO:0016020">
    <property type="term" value="C:membrane"/>
    <property type="evidence" value="ECO:0007669"/>
    <property type="project" value="InterPro"/>
</dbReference>
<dbReference type="Pfam" id="PF00990">
    <property type="entry name" value="GGDEF"/>
    <property type="match status" value="1"/>
</dbReference>
<keyword evidence="1" id="KW-1133">Transmembrane helix</keyword>
<evidence type="ECO:0000259" key="4">
    <source>
        <dbReference type="PROSITE" id="PS50887"/>
    </source>
</evidence>
<dbReference type="SUPFAM" id="SSF55073">
    <property type="entry name" value="Nucleotide cyclase"/>
    <property type="match status" value="1"/>
</dbReference>
<dbReference type="Gene3D" id="3.30.110.200">
    <property type="match status" value="1"/>
</dbReference>
<dbReference type="PROSITE" id="PS50887">
    <property type="entry name" value="GGDEF"/>
    <property type="match status" value="1"/>
</dbReference>
<dbReference type="InterPro" id="IPR042461">
    <property type="entry name" value="LapD_MoxY_peri_C"/>
</dbReference>
<evidence type="ECO:0000259" key="3">
    <source>
        <dbReference type="PROSITE" id="PS50885"/>
    </source>
</evidence>
<feature type="transmembrane region" description="Helical" evidence="1">
    <location>
        <begin position="6"/>
        <end position="29"/>
    </location>
</feature>
<dbReference type="SUPFAM" id="SSF141868">
    <property type="entry name" value="EAL domain-like"/>
    <property type="match status" value="1"/>
</dbReference>
<dbReference type="PROSITE" id="PS50885">
    <property type="entry name" value="HAMP"/>
    <property type="match status" value="1"/>
</dbReference>
<protein>
    <submittedName>
        <fullName evidence="5">Diguanylate cyclase/phosphodiesterase</fullName>
    </submittedName>
</protein>
<evidence type="ECO:0000256" key="1">
    <source>
        <dbReference type="SAM" id="Phobius"/>
    </source>
</evidence>
<dbReference type="CDD" id="cd01948">
    <property type="entry name" value="EAL"/>
    <property type="match status" value="1"/>
</dbReference>
<dbReference type="SMART" id="SM00267">
    <property type="entry name" value="GGDEF"/>
    <property type="match status" value="1"/>
</dbReference>
<dbReference type="AlphaFoldDB" id="A0A4R6RN58"/>
<comment type="caution">
    <text evidence="5">The sequence shown here is derived from an EMBL/GenBank/DDBJ whole genome shotgun (WGS) entry which is preliminary data.</text>
</comment>
<dbReference type="SMART" id="SM00052">
    <property type="entry name" value="EAL"/>
    <property type="match status" value="1"/>
</dbReference>
<dbReference type="GO" id="GO:0007165">
    <property type="term" value="P:signal transduction"/>
    <property type="evidence" value="ECO:0007669"/>
    <property type="project" value="InterPro"/>
</dbReference>
<dbReference type="InterPro" id="IPR035919">
    <property type="entry name" value="EAL_sf"/>
</dbReference>
<dbReference type="EMBL" id="SNXW01000001">
    <property type="protein sequence ID" value="TDP87982.1"/>
    <property type="molecule type" value="Genomic_DNA"/>
</dbReference>
<feature type="domain" description="EAL" evidence="2">
    <location>
        <begin position="404"/>
        <end position="638"/>
    </location>
</feature>
<dbReference type="InterPro" id="IPR032244">
    <property type="entry name" value="LapD_MoxY_N"/>
</dbReference>
<dbReference type="Gene3D" id="3.30.70.270">
    <property type="match status" value="1"/>
</dbReference>
<dbReference type="InterPro" id="IPR050706">
    <property type="entry name" value="Cyclic-di-GMP_PDE-like"/>
</dbReference>
<accession>A0A4R6RN58</accession>
<evidence type="ECO:0000313" key="6">
    <source>
        <dbReference type="Proteomes" id="UP000294593"/>
    </source>
</evidence>
<keyword evidence="1" id="KW-0472">Membrane</keyword>
<organism evidence="5 6">
    <name type="scientific">Aquabacterium commune</name>
    <dbReference type="NCBI Taxonomy" id="70586"/>
    <lineage>
        <taxon>Bacteria</taxon>
        <taxon>Pseudomonadati</taxon>
        <taxon>Pseudomonadota</taxon>
        <taxon>Betaproteobacteria</taxon>
        <taxon>Burkholderiales</taxon>
        <taxon>Aquabacterium</taxon>
    </lineage>
</organism>
<name>A0A4R6RN58_9BURK</name>
<dbReference type="InterPro" id="IPR043128">
    <property type="entry name" value="Rev_trsase/Diguanyl_cyclase"/>
</dbReference>
<proteinExistence type="predicted"/>
<dbReference type="InterPro" id="IPR029787">
    <property type="entry name" value="Nucleotide_cyclase"/>
</dbReference>
<dbReference type="Pfam" id="PF00563">
    <property type="entry name" value="EAL"/>
    <property type="match status" value="1"/>
</dbReference>
<evidence type="ECO:0000259" key="2">
    <source>
        <dbReference type="PROSITE" id="PS50883"/>
    </source>
</evidence>
<dbReference type="RefSeq" id="WP_166643397.1">
    <property type="nucleotide sequence ID" value="NZ_JBASTO010000379.1"/>
</dbReference>
<dbReference type="PANTHER" id="PTHR33121:SF23">
    <property type="entry name" value="CYCLIC DI-GMP PHOSPHODIESTERASE PDEB"/>
    <property type="match status" value="1"/>
</dbReference>
<gene>
    <name evidence="5" type="ORF">EV672_101116</name>
</gene>
<keyword evidence="1" id="KW-0812">Transmembrane</keyword>
<feature type="domain" description="GGDEF" evidence="4">
    <location>
        <begin position="265"/>
        <end position="394"/>
    </location>
</feature>
<dbReference type="GO" id="GO:0071111">
    <property type="term" value="F:cyclic-guanylate-specific phosphodiesterase activity"/>
    <property type="evidence" value="ECO:0007669"/>
    <property type="project" value="InterPro"/>
</dbReference>